<dbReference type="GeneID" id="106477398"/>
<feature type="region of interest" description="Disordered" evidence="3">
    <location>
        <begin position="1"/>
        <end position="23"/>
    </location>
</feature>
<feature type="domain" description="DH" evidence="4">
    <location>
        <begin position="72"/>
        <end position="175"/>
    </location>
</feature>
<dbReference type="Pfam" id="PF00621">
    <property type="entry name" value="RhoGEF"/>
    <property type="match status" value="1"/>
</dbReference>
<reference evidence="6" key="1">
    <citation type="submission" date="2025-08" db="UniProtKB">
        <authorList>
            <consortium name="RefSeq"/>
        </authorList>
    </citation>
    <scope>IDENTIFICATION</scope>
    <source>
        <tissue evidence="6">Muscle</tissue>
    </source>
</reference>
<organism evidence="5 6">
    <name type="scientific">Limulus polyphemus</name>
    <name type="common">Atlantic horseshoe crab</name>
    <dbReference type="NCBI Taxonomy" id="6850"/>
    <lineage>
        <taxon>Eukaryota</taxon>
        <taxon>Metazoa</taxon>
        <taxon>Ecdysozoa</taxon>
        <taxon>Arthropoda</taxon>
        <taxon>Chelicerata</taxon>
        <taxon>Merostomata</taxon>
        <taxon>Xiphosura</taxon>
        <taxon>Limulidae</taxon>
        <taxon>Limulus</taxon>
    </lineage>
</organism>
<dbReference type="InterPro" id="IPR051480">
    <property type="entry name" value="Endocytic_GEF_Adapter"/>
</dbReference>
<dbReference type="PROSITE" id="PS50010">
    <property type="entry name" value="DH_2"/>
    <property type="match status" value="1"/>
</dbReference>
<evidence type="ECO:0000256" key="2">
    <source>
        <dbReference type="ARBA" id="ARBA00022490"/>
    </source>
</evidence>
<evidence type="ECO:0000313" key="5">
    <source>
        <dbReference type="Proteomes" id="UP000694941"/>
    </source>
</evidence>
<comment type="subcellular location">
    <subcellularLocation>
        <location evidence="1">Cytoplasm</location>
    </subcellularLocation>
</comment>
<evidence type="ECO:0000256" key="1">
    <source>
        <dbReference type="ARBA" id="ARBA00004496"/>
    </source>
</evidence>
<dbReference type="RefSeq" id="XP_013793426.1">
    <property type="nucleotide sequence ID" value="XM_013937972.1"/>
</dbReference>
<dbReference type="Gene3D" id="1.20.900.10">
    <property type="entry name" value="Dbl homology (DH) domain"/>
    <property type="match status" value="1"/>
</dbReference>
<evidence type="ECO:0000256" key="3">
    <source>
        <dbReference type="SAM" id="MobiDB-lite"/>
    </source>
</evidence>
<keyword evidence="2" id="KW-0963">Cytoplasm</keyword>
<keyword evidence="5" id="KW-1185">Reference proteome</keyword>
<dbReference type="InterPro" id="IPR000219">
    <property type="entry name" value="DH_dom"/>
</dbReference>
<dbReference type="PANTHER" id="PTHR46006:SF5">
    <property type="entry name" value="DH DOMAIN-CONTAINING PROTEIN"/>
    <property type="match status" value="1"/>
</dbReference>
<evidence type="ECO:0000259" key="4">
    <source>
        <dbReference type="PROSITE" id="PS50010"/>
    </source>
</evidence>
<sequence length="175" mass="20241">HLRTTSAEIERNDSGVGTETSKPSRLRRLMAVENQERQCADCDQQVEPREGKLSGMLCDPLVCRKCERKRYERKELITEIVVTEVKYGRDLNIVKEEFYRPMEVAGLLGKEQLRQIFLNIDELISFSAKFAEKLKDAIDIAREQGDEDYTTVNIGKLFLESTDMLHAFETYCVQQ</sequence>
<proteinExistence type="predicted"/>
<gene>
    <name evidence="6" type="primary">LOC106477398</name>
</gene>
<feature type="non-terminal residue" evidence="6">
    <location>
        <position position="175"/>
    </location>
</feature>
<dbReference type="Proteomes" id="UP000694941">
    <property type="component" value="Unplaced"/>
</dbReference>
<evidence type="ECO:0000313" key="6">
    <source>
        <dbReference type="RefSeq" id="XP_013793426.1"/>
    </source>
</evidence>
<dbReference type="InterPro" id="IPR035899">
    <property type="entry name" value="DBL_dom_sf"/>
</dbReference>
<accession>A0ABM1C3B2</accession>
<protein>
    <submittedName>
        <fullName evidence="6">T-lymphoma invasion and metastasis-inducing protein 1-like</fullName>
    </submittedName>
</protein>
<dbReference type="SUPFAM" id="SSF48065">
    <property type="entry name" value="DBL homology domain (DH-domain)"/>
    <property type="match status" value="1"/>
</dbReference>
<feature type="non-terminal residue" evidence="6">
    <location>
        <position position="1"/>
    </location>
</feature>
<name>A0ABM1C3B2_LIMPO</name>
<dbReference type="PANTHER" id="PTHR46006">
    <property type="entry name" value="RHO GUANINE NUCLEOTIDE EXCHANGE FACTOR AT 64C, ISOFORM A"/>
    <property type="match status" value="1"/>
</dbReference>